<accession>A0A133XTG4</accession>
<dbReference type="EMBL" id="LSCQ01000081">
    <property type="protein sequence ID" value="KXB34228.1"/>
    <property type="molecule type" value="Genomic_DNA"/>
</dbReference>
<dbReference type="Proteomes" id="UP000070422">
    <property type="component" value="Unassembled WGS sequence"/>
</dbReference>
<dbReference type="PATRIC" id="fig|87541.4.peg.1423"/>
<dbReference type="InterPro" id="IPR044927">
    <property type="entry name" value="Endonuclea_NS_2"/>
</dbReference>
<organism evidence="4 5">
    <name type="scientific">Aerococcus christensenii</name>
    <dbReference type="NCBI Taxonomy" id="87541"/>
    <lineage>
        <taxon>Bacteria</taxon>
        <taxon>Bacillati</taxon>
        <taxon>Bacillota</taxon>
        <taxon>Bacilli</taxon>
        <taxon>Lactobacillales</taxon>
        <taxon>Aerococcaceae</taxon>
        <taxon>Aerococcus</taxon>
    </lineage>
</organism>
<feature type="region of interest" description="Disordered" evidence="1">
    <location>
        <begin position="313"/>
        <end position="334"/>
    </location>
</feature>
<feature type="compositionally biased region" description="Polar residues" evidence="1">
    <location>
        <begin position="91"/>
        <end position="100"/>
    </location>
</feature>
<keyword evidence="2" id="KW-0812">Transmembrane</keyword>
<gene>
    <name evidence="4" type="ORF">HMPREF3187_01437</name>
</gene>
<evidence type="ECO:0000256" key="1">
    <source>
        <dbReference type="SAM" id="MobiDB-lite"/>
    </source>
</evidence>
<dbReference type="InterPro" id="IPR044929">
    <property type="entry name" value="DNA/RNA_non-sp_Endonuclease_sf"/>
</dbReference>
<comment type="caution">
    <text evidence="4">The sequence shown here is derived from an EMBL/GenBank/DDBJ whole genome shotgun (WGS) entry which is preliminary data.</text>
</comment>
<feature type="transmembrane region" description="Helical" evidence="2">
    <location>
        <begin position="50"/>
        <end position="69"/>
    </location>
</feature>
<evidence type="ECO:0000259" key="3">
    <source>
        <dbReference type="Pfam" id="PF13930"/>
    </source>
</evidence>
<dbReference type="Gene3D" id="3.40.570.10">
    <property type="entry name" value="Extracellular Endonuclease, subunit A"/>
    <property type="match status" value="1"/>
</dbReference>
<name>A0A133XTG4_9LACT</name>
<dbReference type="STRING" id="87541.AWM71_03335"/>
<proteinExistence type="predicted"/>
<feature type="region of interest" description="Disordered" evidence="1">
    <location>
        <begin position="75"/>
        <end position="100"/>
    </location>
</feature>
<dbReference type="AlphaFoldDB" id="A0A133XTG4"/>
<reference evidence="4 5" key="1">
    <citation type="submission" date="2016-01" db="EMBL/GenBank/DDBJ databases">
        <authorList>
            <person name="Oliw E.H."/>
        </authorList>
    </citation>
    <scope>NUCLEOTIDE SEQUENCE [LARGE SCALE GENOMIC DNA]</scope>
    <source>
        <strain evidence="4 5">KA00635</strain>
    </source>
</reference>
<dbReference type="Pfam" id="PF13930">
    <property type="entry name" value="Endonuclea_NS_2"/>
    <property type="match status" value="1"/>
</dbReference>
<keyword evidence="2" id="KW-0472">Membrane</keyword>
<feature type="domain" description="Type VII secretion system protein EssD-like" evidence="3">
    <location>
        <begin position="162"/>
        <end position="286"/>
    </location>
</feature>
<dbReference type="OrthoDB" id="9783680at2"/>
<feature type="transmembrane region" description="Helical" evidence="2">
    <location>
        <begin position="20"/>
        <end position="38"/>
    </location>
</feature>
<evidence type="ECO:0000313" key="5">
    <source>
        <dbReference type="Proteomes" id="UP000070422"/>
    </source>
</evidence>
<sequence>MKAFIRYSCNYRGRIDEMATIILALCVVLAIAFVIYGIPKYTPKKWTKKIQKILLVGIIGLIVVTAIQLEKSTSQPEEVKTSQEKKRKQKVSSGKWQQSNPIAGKAGIKWKSEEAQNLISQVKKNKITTPPKVPKNKRFVVVNENVPLFTEENLKFEQAYANYGELDYLQRVTGAEGILGVELMPTDDREAIDSITPTGWQQIRYVNVKGGWLYNRSHLIGYQLTGENANNKNLMTGTRWFNTEGMLPFENYVVHYMKSTGNHVRYRVTPVFEGNNQLASGIYMEALSIEDGGELQFHIFIPNRQPGVKINYSTGKSVGPQGPIQDGELSKFSK</sequence>
<evidence type="ECO:0000313" key="4">
    <source>
        <dbReference type="EMBL" id="KXB34228.1"/>
    </source>
</evidence>
<evidence type="ECO:0000256" key="2">
    <source>
        <dbReference type="SAM" id="Phobius"/>
    </source>
</evidence>
<keyword evidence="2" id="KW-1133">Transmembrane helix</keyword>
<protein>
    <recommendedName>
        <fullName evidence="3">Type VII secretion system protein EssD-like domain-containing protein</fullName>
    </recommendedName>
</protein>